<proteinExistence type="predicted"/>
<dbReference type="OrthoDB" id="9781413at2"/>
<dbReference type="InterPro" id="IPR036412">
    <property type="entry name" value="HAD-like_sf"/>
</dbReference>
<dbReference type="Gene3D" id="3.40.50.1000">
    <property type="entry name" value="HAD superfamily/HAD-like"/>
    <property type="match status" value="1"/>
</dbReference>
<evidence type="ECO:0000313" key="1">
    <source>
        <dbReference type="EMBL" id="OHW62256.1"/>
    </source>
</evidence>
<dbReference type="InterPro" id="IPR006379">
    <property type="entry name" value="HAD-SF_hydro_IIB"/>
</dbReference>
<dbReference type="STRING" id="39480.EUAN_13260"/>
<reference evidence="1 2" key="1">
    <citation type="submission" date="2016-09" db="EMBL/GenBank/DDBJ databases">
        <title>Genome sequence of Eubacterium angustum.</title>
        <authorList>
            <person name="Poehlein A."/>
            <person name="Daniel R."/>
        </authorList>
    </citation>
    <scope>NUCLEOTIDE SEQUENCE [LARGE SCALE GENOMIC DNA]</scope>
    <source>
        <strain evidence="1 2">DSM 1989</strain>
    </source>
</reference>
<dbReference type="GO" id="GO:0050308">
    <property type="term" value="F:sugar-phosphatase activity"/>
    <property type="evidence" value="ECO:0007669"/>
    <property type="project" value="UniProtKB-EC"/>
</dbReference>
<sequence length="279" mass="31764">MKYKIVAIDLDGTLLTDSKEVTNENIEVLNALSHRGVDIVIATGRRYYSAKQFVKKTGLENITILANNGTIVRNMSNDELLVHKYFDEYDFYSLIEEGKRNRLHAVTHVNKYLEGYDMVGEYASLDQRYCNYLHEAGNRYKKVKNLLEYEKPNTLAVVYPGELEELSRFKAEVEQKFDGKFNLYLMQKLVGVSPILEIINSRGSKWIALRDYANQRGISTEHIIAVGDDNNDLEMIEKSGLGIGMKNASEEVKAAADIITKYDNNDSGLGKTLREIFNI</sequence>
<dbReference type="GO" id="GO:0000287">
    <property type="term" value="F:magnesium ion binding"/>
    <property type="evidence" value="ECO:0007669"/>
    <property type="project" value="TreeGrafter"/>
</dbReference>
<dbReference type="GO" id="GO:0005829">
    <property type="term" value="C:cytosol"/>
    <property type="evidence" value="ECO:0007669"/>
    <property type="project" value="TreeGrafter"/>
</dbReference>
<dbReference type="SFLD" id="SFLDG01140">
    <property type="entry name" value="C2.B:_Phosphomannomutase_and_P"/>
    <property type="match status" value="1"/>
</dbReference>
<dbReference type="PROSITE" id="PS01228">
    <property type="entry name" value="COF_1"/>
    <property type="match status" value="1"/>
</dbReference>
<organism evidence="1 2">
    <name type="scientific">Andreesenia angusta</name>
    <dbReference type="NCBI Taxonomy" id="39480"/>
    <lineage>
        <taxon>Bacteria</taxon>
        <taxon>Bacillati</taxon>
        <taxon>Bacillota</taxon>
        <taxon>Tissierellia</taxon>
        <taxon>Tissierellales</taxon>
        <taxon>Gottschalkiaceae</taxon>
        <taxon>Andreesenia</taxon>
    </lineage>
</organism>
<dbReference type="SFLD" id="SFLDS00003">
    <property type="entry name" value="Haloacid_Dehalogenase"/>
    <property type="match status" value="1"/>
</dbReference>
<dbReference type="Gene3D" id="3.30.1240.10">
    <property type="match status" value="1"/>
</dbReference>
<dbReference type="EC" id="3.1.3.23" evidence="1"/>
<dbReference type="NCBIfam" id="TIGR01484">
    <property type="entry name" value="HAD-SF-IIB"/>
    <property type="match status" value="1"/>
</dbReference>
<dbReference type="Proteomes" id="UP000180254">
    <property type="component" value="Unassembled WGS sequence"/>
</dbReference>
<protein>
    <submittedName>
        <fullName evidence="1">Sugar phosphatase YidA</fullName>
        <ecNumber evidence="1">3.1.3.23</ecNumber>
    </submittedName>
</protein>
<dbReference type="Pfam" id="PF08282">
    <property type="entry name" value="Hydrolase_3"/>
    <property type="match status" value="1"/>
</dbReference>
<dbReference type="RefSeq" id="WP_071062913.1">
    <property type="nucleotide sequence ID" value="NZ_MKIE01000004.1"/>
</dbReference>
<dbReference type="EMBL" id="MKIE01000004">
    <property type="protein sequence ID" value="OHW62256.1"/>
    <property type="molecule type" value="Genomic_DNA"/>
</dbReference>
<evidence type="ECO:0000313" key="2">
    <source>
        <dbReference type="Proteomes" id="UP000180254"/>
    </source>
</evidence>
<dbReference type="InterPro" id="IPR000150">
    <property type="entry name" value="Cof"/>
</dbReference>
<dbReference type="PANTHER" id="PTHR10000">
    <property type="entry name" value="PHOSPHOSERINE PHOSPHATASE"/>
    <property type="match status" value="1"/>
</dbReference>
<dbReference type="InterPro" id="IPR023214">
    <property type="entry name" value="HAD_sf"/>
</dbReference>
<dbReference type="AlphaFoldDB" id="A0A1S1V6J8"/>
<accession>A0A1S1V6J8</accession>
<name>A0A1S1V6J8_9FIRM</name>
<keyword evidence="2" id="KW-1185">Reference proteome</keyword>
<dbReference type="SUPFAM" id="SSF56784">
    <property type="entry name" value="HAD-like"/>
    <property type="match status" value="1"/>
</dbReference>
<keyword evidence="1" id="KW-0378">Hydrolase</keyword>
<dbReference type="PANTHER" id="PTHR10000:SF8">
    <property type="entry name" value="HAD SUPERFAMILY HYDROLASE-LIKE, TYPE 3"/>
    <property type="match status" value="1"/>
</dbReference>
<dbReference type="NCBIfam" id="TIGR00099">
    <property type="entry name" value="Cof-subfamily"/>
    <property type="match status" value="1"/>
</dbReference>
<gene>
    <name evidence="1" type="primary">yidA</name>
    <name evidence="1" type="ORF">EUAN_13260</name>
</gene>
<comment type="caution">
    <text evidence="1">The sequence shown here is derived from an EMBL/GenBank/DDBJ whole genome shotgun (WGS) entry which is preliminary data.</text>
</comment>